<feature type="transmembrane region" description="Helical" evidence="2">
    <location>
        <begin position="37"/>
        <end position="59"/>
    </location>
</feature>
<dbReference type="Gene3D" id="3.30.10.20">
    <property type="match status" value="1"/>
</dbReference>
<accession>A0ABV3G652</accession>
<dbReference type="PROSITE" id="PS51178">
    <property type="entry name" value="PASTA"/>
    <property type="match status" value="1"/>
</dbReference>
<feature type="compositionally biased region" description="Polar residues" evidence="1">
    <location>
        <begin position="149"/>
        <end position="163"/>
    </location>
</feature>
<keyword evidence="2" id="KW-0472">Membrane</keyword>
<name>A0ABV3G652_MICGL</name>
<dbReference type="SMART" id="SM00740">
    <property type="entry name" value="PASTA"/>
    <property type="match status" value="1"/>
</dbReference>
<sequence>MNVEEALKEAMTSRVAGVQAPPTMGQRIRRRNRSHVVRFRTAGAALLTVAVAGAVPVYLSATSAPVAAPVGAPGGTSEPAGDDHALSGNVVPDVVGMTNDTVREVLEAAGFKVAWRKVIHEERAPGTIITQQPAAGTVAPEGSTVEITMATSGGPQPKESGQPTPAPSSEAPMPQDLGDLGDGRTFGGAHFGYLPDGLVWGKWSGKDGFGHTSYTTTWVEPGRADTGEYSVQAVVYKGKAARDRRGFAKGDPVMIHGKQGFLGSLTEGGDVAGSTPETTLTLVWFDRENLAVEIMFSPTFAEKLGGDAAAAEIQKIAEGVAVKN</sequence>
<dbReference type="Pfam" id="PF03793">
    <property type="entry name" value="PASTA"/>
    <property type="match status" value="1"/>
</dbReference>
<feature type="region of interest" description="Disordered" evidence="1">
    <location>
        <begin position="149"/>
        <end position="182"/>
    </location>
</feature>
<evidence type="ECO:0000313" key="5">
    <source>
        <dbReference type="Proteomes" id="UP001551675"/>
    </source>
</evidence>
<protein>
    <submittedName>
        <fullName evidence="4">PASTA domain-containing protein</fullName>
    </submittedName>
</protein>
<dbReference type="EMBL" id="JBFALK010000001">
    <property type="protein sequence ID" value="MEV0967100.1"/>
    <property type="molecule type" value="Genomic_DNA"/>
</dbReference>
<keyword evidence="2" id="KW-1133">Transmembrane helix</keyword>
<dbReference type="InterPro" id="IPR005543">
    <property type="entry name" value="PASTA_dom"/>
</dbReference>
<evidence type="ECO:0000313" key="4">
    <source>
        <dbReference type="EMBL" id="MEV0967100.1"/>
    </source>
</evidence>
<dbReference type="Proteomes" id="UP001551675">
    <property type="component" value="Unassembled WGS sequence"/>
</dbReference>
<gene>
    <name evidence="4" type="ORF">AB0I59_00590</name>
</gene>
<feature type="domain" description="PASTA" evidence="3">
    <location>
        <begin position="88"/>
        <end position="151"/>
    </location>
</feature>
<evidence type="ECO:0000259" key="3">
    <source>
        <dbReference type="PROSITE" id="PS51178"/>
    </source>
</evidence>
<proteinExistence type="predicted"/>
<dbReference type="SUPFAM" id="SSF54184">
    <property type="entry name" value="Penicillin-binding protein 2x (pbp-2x), c-terminal domain"/>
    <property type="match status" value="1"/>
</dbReference>
<evidence type="ECO:0000256" key="2">
    <source>
        <dbReference type="SAM" id="Phobius"/>
    </source>
</evidence>
<keyword evidence="5" id="KW-1185">Reference proteome</keyword>
<reference evidence="4 5" key="1">
    <citation type="submission" date="2024-06" db="EMBL/GenBank/DDBJ databases">
        <title>The Natural Products Discovery Center: Release of the First 8490 Sequenced Strains for Exploring Actinobacteria Biosynthetic Diversity.</title>
        <authorList>
            <person name="Kalkreuter E."/>
            <person name="Kautsar S.A."/>
            <person name="Yang D."/>
            <person name="Bader C.D."/>
            <person name="Teijaro C.N."/>
            <person name="Fluegel L."/>
            <person name="Davis C.M."/>
            <person name="Simpson J.R."/>
            <person name="Lauterbach L."/>
            <person name="Steele A.D."/>
            <person name="Gui C."/>
            <person name="Meng S."/>
            <person name="Li G."/>
            <person name="Viehrig K."/>
            <person name="Ye F."/>
            <person name="Su P."/>
            <person name="Kiefer A.F."/>
            <person name="Nichols A."/>
            <person name="Cepeda A.J."/>
            <person name="Yan W."/>
            <person name="Fan B."/>
            <person name="Jiang Y."/>
            <person name="Adhikari A."/>
            <person name="Zheng C.-J."/>
            <person name="Schuster L."/>
            <person name="Cowan T.M."/>
            <person name="Smanski M.J."/>
            <person name="Chevrette M.G."/>
            <person name="De Carvalho L.P.S."/>
            <person name="Shen B."/>
        </authorList>
    </citation>
    <scope>NUCLEOTIDE SEQUENCE [LARGE SCALE GENOMIC DNA]</scope>
    <source>
        <strain evidence="4 5">NPDC050100</strain>
    </source>
</reference>
<dbReference type="CDD" id="cd06577">
    <property type="entry name" value="PASTA_pknB"/>
    <property type="match status" value="1"/>
</dbReference>
<evidence type="ECO:0000256" key="1">
    <source>
        <dbReference type="SAM" id="MobiDB-lite"/>
    </source>
</evidence>
<organism evidence="4 5">
    <name type="scientific">Microtetraspora glauca</name>
    <dbReference type="NCBI Taxonomy" id="1996"/>
    <lineage>
        <taxon>Bacteria</taxon>
        <taxon>Bacillati</taxon>
        <taxon>Actinomycetota</taxon>
        <taxon>Actinomycetes</taxon>
        <taxon>Streptosporangiales</taxon>
        <taxon>Streptosporangiaceae</taxon>
        <taxon>Microtetraspora</taxon>
    </lineage>
</organism>
<keyword evidence="2" id="KW-0812">Transmembrane</keyword>
<comment type="caution">
    <text evidence="4">The sequence shown here is derived from an EMBL/GenBank/DDBJ whole genome shotgun (WGS) entry which is preliminary data.</text>
</comment>
<dbReference type="RefSeq" id="WP_358128625.1">
    <property type="nucleotide sequence ID" value="NZ_JBFALK010000001.1"/>
</dbReference>